<feature type="compositionally biased region" description="Polar residues" evidence="1">
    <location>
        <begin position="529"/>
        <end position="539"/>
    </location>
</feature>
<feature type="compositionally biased region" description="Basic and acidic residues" evidence="1">
    <location>
        <begin position="501"/>
        <end position="516"/>
    </location>
</feature>
<dbReference type="Proteomes" id="UP000225706">
    <property type="component" value="Unassembled WGS sequence"/>
</dbReference>
<accession>A0A2B4SWB8</accession>
<keyword evidence="3" id="KW-1185">Reference proteome</keyword>
<name>A0A2B4SWB8_STYPI</name>
<feature type="compositionally biased region" description="Basic and acidic residues" evidence="1">
    <location>
        <begin position="78"/>
        <end position="90"/>
    </location>
</feature>
<feature type="region of interest" description="Disordered" evidence="1">
    <location>
        <begin position="569"/>
        <end position="617"/>
    </location>
</feature>
<evidence type="ECO:0000256" key="1">
    <source>
        <dbReference type="SAM" id="MobiDB-lite"/>
    </source>
</evidence>
<protein>
    <submittedName>
        <fullName evidence="2">Uncharacterized protein</fullName>
    </submittedName>
</protein>
<evidence type="ECO:0000313" key="3">
    <source>
        <dbReference type="Proteomes" id="UP000225706"/>
    </source>
</evidence>
<feature type="compositionally biased region" description="Polar residues" evidence="1">
    <location>
        <begin position="607"/>
        <end position="617"/>
    </location>
</feature>
<gene>
    <name evidence="2" type="ORF">AWC38_SpisGene1649</name>
</gene>
<proteinExistence type="predicted"/>
<comment type="caution">
    <text evidence="2">The sequence shown here is derived from an EMBL/GenBank/DDBJ whole genome shotgun (WGS) entry which is preliminary data.</text>
</comment>
<feature type="region of interest" description="Disordered" evidence="1">
    <location>
        <begin position="57"/>
        <end position="95"/>
    </location>
</feature>
<feature type="compositionally biased region" description="Basic and acidic residues" evidence="1">
    <location>
        <begin position="276"/>
        <end position="289"/>
    </location>
</feature>
<feature type="compositionally biased region" description="Basic and acidic residues" evidence="1">
    <location>
        <begin position="57"/>
        <end position="67"/>
    </location>
</feature>
<feature type="region of interest" description="Disordered" evidence="1">
    <location>
        <begin position="258"/>
        <end position="295"/>
    </location>
</feature>
<dbReference type="AlphaFoldDB" id="A0A2B4SWB8"/>
<dbReference type="EMBL" id="LSMT01000012">
    <property type="protein sequence ID" value="PFX33383.1"/>
    <property type="molecule type" value="Genomic_DNA"/>
</dbReference>
<feature type="compositionally biased region" description="Basic and acidic residues" evidence="1">
    <location>
        <begin position="569"/>
        <end position="580"/>
    </location>
</feature>
<feature type="region of interest" description="Disordered" evidence="1">
    <location>
        <begin position="478"/>
        <end position="539"/>
    </location>
</feature>
<dbReference type="OrthoDB" id="5964674at2759"/>
<sequence length="617" mass="70741">MSEIHSVTEEEHVDCVKSANFSELDLNSDPLKTKKKVQFSWPLEYWREFDKETGEVYELKDETKQETTDSSPDPSDNIETKNKNVPDLKSDQIPGCKNSAKTQSINDVFQVLQKRNYKKTNTFKQTRDKRNNPECKNSVNKRNLTTFPSTSLHTKQLKPSSLFCKVSSCSKLAHKGEFTLYLRKLKVKDIKSDRVSQFNFVSEDHYSFYERTSVRREARKGLGCKGSESTMENEGLQTISSETKGQQKSALPPLKDLARSQQRKQMTRNAFGQSKLDTKLQDDGNRGKENIVSTSSEKSKTLASVSFVGIYDLDDMNNTPKNWSDGVLNLEREQKVQGESNKEKPSEQVENTLGYVIQNLTLEGKSYKSKKNSLQNKLILPGIKENKKFIDDKFKTFKRRDTLLRLQHETMAKINKYNVLFEDIQIQLQRPTVLNVTEIKTRHKRPPLLLPKLKAKETSSKTEKGLQVDLELNVRGVGRKDNKSFGNRTKRKAEKRKTKSKDKIKGLSGLRNKDKSPNNPHYSLPPIDSKSSTQQHMENSLSFSNVGTLKPYREFETAFNTLVKVIERSKEEQKRTKERFQSNIVQGEQKPINEKLQSPEEGKDNCSPESQNCSVIS</sequence>
<evidence type="ECO:0000313" key="2">
    <source>
        <dbReference type="EMBL" id="PFX33383.1"/>
    </source>
</evidence>
<feature type="compositionally biased region" description="Basic and acidic residues" evidence="1">
    <location>
        <begin position="591"/>
        <end position="606"/>
    </location>
</feature>
<reference evidence="3" key="1">
    <citation type="journal article" date="2017" name="bioRxiv">
        <title>Comparative analysis of the genomes of Stylophora pistillata and Acropora digitifera provides evidence for extensive differences between species of corals.</title>
        <authorList>
            <person name="Voolstra C.R."/>
            <person name="Li Y."/>
            <person name="Liew Y.J."/>
            <person name="Baumgarten S."/>
            <person name="Zoccola D."/>
            <person name="Flot J.-F."/>
            <person name="Tambutte S."/>
            <person name="Allemand D."/>
            <person name="Aranda M."/>
        </authorList>
    </citation>
    <scope>NUCLEOTIDE SEQUENCE [LARGE SCALE GENOMIC DNA]</scope>
</reference>
<organism evidence="2 3">
    <name type="scientific">Stylophora pistillata</name>
    <name type="common">Smooth cauliflower coral</name>
    <dbReference type="NCBI Taxonomy" id="50429"/>
    <lineage>
        <taxon>Eukaryota</taxon>
        <taxon>Metazoa</taxon>
        <taxon>Cnidaria</taxon>
        <taxon>Anthozoa</taxon>
        <taxon>Hexacorallia</taxon>
        <taxon>Scleractinia</taxon>
        <taxon>Astrocoeniina</taxon>
        <taxon>Pocilloporidae</taxon>
        <taxon>Stylophora</taxon>
    </lineage>
</organism>
<feature type="compositionally biased region" description="Basic residues" evidence="1">
    <location>
        <begin position="488"/>
        <end position="500"/>
    </location>
</feature>